<accession>A0A9P6DR77</accession>
<dbReference type="AlphaFoldDB" id="A0A9P6DR77"/>
<feature type="compositionally biased region" description="Low complexity" evidence="1">
    <location>
        <begin position="43"/>
        <end position="60"/>
    </location>
</feature>
<sequence length="183" mass="19729">MSRVMDVAAPFPAPSTSSAIASLNSVHSWSSSASHPRPPTLASSEPSPHSTGSSSTSSPSPGRPTPSAHDVWDVTENIGHSAKGFNEGHAVLSLAILSKLFPLTLARCSRSSLGDEVLYDWQIYSVVEIELCNFVFLLRIGYLGYGSHCSPDCMHHDPFLEKCLTFPDCVSRAPYGCEYTARK</sequence>
<name>A0A9P6DR77_9AGAM</name>
<dbReference type="EMBL" id="MU129064">
    <property type="protein sequence ID" value="KAF9508148.1"/>
    <property type="molecule type" value="Genomic_DNA"/>
</dbReference>
<reference evidence="2" key="1">
    <citation type="journal article" date="2020" name="Nat. Commun.">
        <title>Large-scale genome sequencing of mycorrhizal fungi provides insights into the early evolution of symbiotic traits.</title>
        <authorList>
            <person name="Miyauchi S."/>
            <person name="Kiss E."/>
            <person name="Kuo A."/>
            <person name="Drula E."/>
            <person name="Kohler A."/>
            <person name="Sanchez-Garcia M."/>
            <person name="Morin E."/>
            <person name="Andreopoulos B."/>
            <person name="Barry K.W."/>
            <person name="Bonito G."/>
            <person name="Buee M."/>
            <person name="Carver A."/>
            <person name="Chen C."/>
            <person name="Cichocki N."/>
            <person name="Clum A."/>
            <person name="Culley D."/>
            <person name="Crous P.W."/>
            <person name="Fauchery L."/>
            <person name="Girlanda M."/>
            <person name="Hayes R.D."/>
            <person name="Keri Z."/>
            <person name="LaButti K."/>
            <person name="Lipzen A."/>
            <person name="Lombard V."/>
            <person name="Magnuson J."/>
            <person name="Maillard F."/>
            <person name="Murat C."/>
            <person name="Nolan M."/>
            <person name="Ohm R.A."/>
            <person name="Pangilinan J."/>
            <person name="Pereira M.F."/>
            <person name="Perotto S."/>
            <person name="Peter M."/>
            <person name="Pfister S."/>
            <person name="Riley R."/>
            <person name="Sitrit Y."/>
            <person name="Stielow J.B."/>
            <person name="Szollosi G."/>
            <person name="Zifcakova L."/>
            <person name="Stursova M."/>
            <person name="Spatafora J.W."/>
            <person name="Tedersoo L."/>
            <person name="Vaario L.M."/>
            <person name="Yamada A."/>
            <person name="Yan M."/>
            <person name="Wang P."/>
            <person name="Xu J."/>
            <person name="Bruns T."/>
            <person name="Baldrian P."/>
            <person name="Vilgalys R."/>
            <person name="Dunand C."/>
            <person name="Henrissat B."/>
            <person name="Grigoriev I.V."/>
            <person name="Hibbett D."/>
            <person name="Nagy L.G."/>
            <person name="Martin F.M."/>
        </authorList>
    </citation>
    <scope>NUCLEOTIDE SEQUENCE</scope>
    <source>
        <strain evidence="2">UP504</strain>
    </source>
</reference>
<keyword evidence="3" id="KW-1185">Reference proteome</keyword>
<protein>
    <submittedName>
        <fullName evidence="2">Uncharacterized protein</fullName>
    </submittedName>
</protein>
<gene>
    <name evidence="2" type="ORF">BS47DRAFT_1350730</name>
</gene>
<dbReference type="Proteomes" id="UP000886523">
    <property type="component" value="Unassembled WGS sequence"/>
</dbReference>
<organism evidence="2 3">
    <name type="scientific">Hydnum rufescens UP504</name>
    <dbReference type="NCBI Taxonomy" id="1448309"/>
    <lineage>
        <taxon>Eukaryota</taxon>
        <taxon>Fungi</taxon>
        <taxon>Dikarya</taxon>
        <taxon>Basidiomycota</taxon>
        <taxon>Agaricomycotina</taxon>
        <taxon>Agaricomycetes</taxon>
        <taxon>Cantharellales</taxon>
        <taxon>Hydnaceae</taxon>
        <taxon>Hydnum</taxon>
    </lineage>
</organism>
<evidence type="ECO:0000256" key="1">
    <source>
        <dbReference type="SAM" id="MobiDB-lite"/>
    </source>
</evidence>
<comment type="caution">
    <text evidence="2">The sequence shown here is derived from an EMBL/GenBank/DDBJ whole genome shotgun (WGS) entry which is preliminary data.</text>
</comment>
<evidence type="ECO:0000313" key="3">
    <source>
        <dbReference type="Proteomes" id="UP000886523"/>
    </source>
</evidence>
<evidence type="ECO:0000313" key="2">
    <source>
        <dbReference type="EMBL" id="KAF9508148.1"/>
    </source>
</evidence>
<proteinExistence type="predicted"/>
<feature type="region of interest" description="Disordered" evidence="1">
    <location>
        <begin position="29"/>
        <end position="71"/>
    </location>
</feature>